<name>A0A7S0G9B5_9STRA</name>
<dbReference type="InterPro" id="IPR000668">
    <property type="entry name" value="Peptidase_C1A_C"/>
</dbReference>
<dbReference type="PROSITE" id="PS00640">
    <property type="entry name" value="THIOL_PROTEASE_ASN"/>
    <property type="match status" value="1"/>
</dbReference>
<reference evidence="4" key="1">
    <citation type="submission" date="2021-01" db="EMBL/GenBank/DDBJ databases">
        <authorList>
            <person name="Corre E."/>
            <person name="Pelletier E."/>
            <person name="Niang G."/>
            <person name="Scheremetjew M."/>
            <person name="Finn R."/>
            <person name="Kale V."/>
            <person name="Holt S."/>
            <person name="Cochrane G."/>
            <person name="Meng A."/>
            <person name="Brown T."/>
            <person name="Cohen L."/>
        </authorList>
    </citation>
    <scope>NUCLEOTIDE SEQUENCE</scope>
    <source>
        <strain evidence="4">CCAP1064/1</strain>
    </source>
</reference>
<dbReference type="FunFam" id="3.90.70.10:FF:000117">
    <property type="entry name" value="Probable papain cysteine protease"/>
    <property type="match status" value="1"/>
</dbReference>
<comment type="similarity">
    <text evidence="1">Belongs to the peptidase C1 family.</text>
</comment>
<evidence type="ECO:0000313" key="4">
    <source>
        <dbReference type="EMBL" id="CAD8406286.1"/>
    </source>
</evidence>
<dbReference type="Gene3D" id="3.90.70.10">
    <property type="entry name" value="Cysteine proteinases"/>
    <property type="match status" value="1"/>
</dbReference>
<gene>
    <name evidence="4" type="ORF">PINE0816_LOCUS2402</name>
</gene>
<organism evidence="4">
    <name type="scientific">Proboscia inermis</name>
    <dbReference type="NCBI Taxonomy" id="420281"/>
    <lineage>
        <taxon>Eukaryota</taxon>
        <taxon>Sar</taxon>
        <taxon>Stramenopiles</taxon>
        <taxon>Ochrophyta</taxon>
        <taxon>Bacillariophyta</taxon>
        <taxon>Coscinodiscophyceae</taxon>
        <taxon>Rhizosoleniophycidae</taxon>
        <taxon>Rhizosoleniales</taxon>
        <taxon>Rhizosoleniaceae</taxon>
        <taxon>Proboscia</taxon>
    </lineage>
</organism>
<dbReference type="InterPro" id="IPR013128">
    <property type="entry name" value="Peptidase_C1A"/>
</dbReference>
<dbReference type="Pfam" id="PF00112">
    <property type="entry name" value="Peptidase_C1"/>
    <property type="match status" value="1"/>
</dbReference>
<dbReference type="SUPFAM" id="SSF54001">
    <property type="entry name" value="Cysteine proteinases"/>
    <property type="match status" value="1"/>
</dbReference>
<dbReference type="GO" id="GO:0006508">
    <property type="term" value="P:proteolysis"/>
    <property type="evidence" value="ECO:0007669"/>
    <property type="project" value="InterPro"/>
</dbReference>
<dbReference type="PRINTS" id="PR00705">
    <property type="entry name" value="PAPAIN"/>
</dbReference>
<dbReference type="AlphaFoldDB" id="A0A7S0G9B5"/>
<feature type="domain" description="Peptidase C1A papain C-terminal" evidence="3">
    <location>
        <begin position="57"/>
        <end position="309"/>
    </location>
</feature>
<sequence length="354" mass="38599">MAILSSGPTLRATLTLFTLLGANAYKRESEFKLLDGHRIRHDFKLPLPHSYISEDRLPESFTWGAVDGVNYLTSSLNQHVPQYCGSCWAHGAVSALQDRIKIARGAKGEDIELSIQFILNCAGEVAGSCHGGSSGGVNDFIKNDYGYIPYVTCAPYVACSDESTEGFCRHVDTTCSGKNVCRTCNTFSGMGGECVEVDRFPNATIAEYGELSGNVHEIKAEIYARGPVATGISADTIVDYRGGLIEQSGESSTINHIVSIVGWDVDATSGKEYWIVRNSWGQYWGEMGYFKIETGSNVLGIESYVTWATPGTFTEVNYPCNENGDNCGPESVTYVDSSHDLDNIDRRLQAHSLN</sequence>
<evidence type="ECO:0000256" key="2">
    <source>
        <dbReference type="ARBA" id="ARBA00023145"/>
    </source>
</evidence>
<accession>A0A7S0G9B5</accession>
<keyword evidence="2" id="KW-0865">Zymogen</keyword>
<evidence type="ECO:0000256" key="1">
    <source>
        <dbReference type="ARBA" id="ARBA00008455"/>
    </source>
</evidence>
<evidence type="ECO:0000259" key="3">
    <source>
        <dbReference type="SMART" id="SM00645"/>
    </source>
</evidence>
<dbReference type="InterPro" id="IPR038765">
    <property type="entry name" value="Papain-like_cys_pep_sf"/>
</dbReference>
<dbReference type="PANTHER" id="PTHR12411">
    <property type="entry name" value="CYSTEINE PROTEASE FAMILY C1-RELATED"/>
    <property type="match status" value="1"/>
</dbReference>
<dbReference type="InterPro" id="IPR025661">
    <property type="entry name" value="Pept_asp_AS"/>
</dbReference>
<proteinExistence type="inferred from homology"/>
<dbReference type="EMBL" id="HBEL01005024">
    <property type="protein sequence ID" value="CAD8406286.1"/>
    <property type="molecule type" value="Transcribed_RNA"/>
</dbReference>
<dbReference type="GO" id="GO:0008234">
    <property type="term" value="F:cysteine-type peptidase activity"/>
    <property type="evidence" value="ECO:0007669"/>
    <property type="project" value="InterPro"/>
</dbReference>
<dbReference type="SMART" id="SM00645">
    <property type="entry name" value="Pept_C1"/>
    <property type="match status" value="1"/>
</dbReference>
<protein>
    <recommendedName>
        <fullName evidence="3">Peptidase C1A papain C-terminal domain-containing protein</fullName>
    </recommendedName>
</protein>